<dbReference type="InterPro" id="IPR002328">
    <property type="entry name" value="ADH_Zn_CS"/>
</dbReference>
<name>A0A7G9B396_9FIRM</name>
<dbReference type="PANTHER" id="PTHR43401">
    <property type="entry name" value="L-THREONINE 3-DEHYDROGENASE"/>
    <property type="match status" value="1"/>
</dbReference>
<accession>A0A7G9B396</accession>
<evidence type="ECO:0000256" key="1">
    <source>
        <dbReference type="ARBA" id="ARBA00022723"/>
    </source>
</evidence>
<evidence type="ECO:0000256" key="2">
    <source>
        <dbReference type="ARBA" id="ARBA00022833"/>
    </source>
</evidence>
<dbReference type="Pfam" id="PF08240">
    <property type="entry name" value="ADH_N"/>
    <property type="match status" value="1"/>
</dbReference>
<dbReference type="PROSITE" id="PS00059">
    <property type="entry name" value="ADH_ZINC"/>
    <property type="match status" value="1"/>
</dbReference>
<sequence>MKAAVVTKIGTLEVLDVPMPELGPYDALCALCYGATCAGTDIHLMDGKHPFPVSFPTVLGHESVGRVVEVGAKVKNLHVGDLVSRVGYPGAAGLGSNWGGFAEYGVARDHWQMKKDGVDLSLWNRSRVNQIIHPSIDEKTAPMIITWRETLSYIRRLGVGSGSRVLLVGSGGNALSFAAHACNLGAELVVVGSLSKEKAFRTLPLRAYFNYKDEALPEALQAEFSGGFDVLIDGVGGSDVVNRVLGVLRRDAVVGVYGWNNRAAYGLNPFLAAHSFRVYADGYDEEETNAEVQAMILRGQLDASLWYDMDHPVPLKELGRAYDSLRRHEAFKYLIAL</sequence>
<keyword evidence="6" id="KW-1185">Reference proteome</keyword>
<evidence type="ECO:0000256" key="3">
    <source>
        <dbReference type="ARBA" id="ARBA00023002"/>
    </source>
</evidence>
<dbReference type="Gene3D" id="3.40.50.720">
    <property type="entry name" value="NAD(P)-binding Rossmann-like Domain"/>
    <property type="match status" value="1"/>
</dbReference>
<dbReference type="AlphaFoldDB" id="A0A7G9B396"/>
<dbReference type="SUPFAM" id="SSF51735">
    <property type="entry name" value="NAD(P)-binding Rossmann-fold domains"/>
    <property type="match status" value="1"/>
</dbReference>
<reference evidence="5 6" key="1">
    <citation type="submission" date="2020-08" db="EMBL/GenBank/DDBJ databases">
        <authorList>
            <person name="Liu C."/>
            <person name="Sun Q."/>
        </authorList>
    </citation>
    <scope>NUCLEOTIDE SEQUENCE [LARGE SCALE GENOMIC DNA]</scope>
    <source>
        <strain evidence="5 6">NSJ-62</strain>
    </source>
</reference>
<dbReference type="RefSeq" id="WP_187332607.1">
    <property type="nucleotide sequence ID" value="NZ_CP060490.1"/>
</dbReference>
<keyword evidence="2" id="KW-0862">Zinc</keyword>
<dbReference type="Proteomes" id="UP000515960">
    <property type="component" value="Chromosome"/>
</dbReference>
<dbReference type="EMBL" id="CP060490">
    <property type="protein sequence ID" value="QNL44027.1"/>
    <property type="molecule type" value="Genomic_DNA"/>
</dbReference>
<dbReference type="InterPro" id="IPR036291">
    <property type="entry name" value="NAD(P)-bd_dom_sf"/>
</dbReference>
<evidence type="ECO:0000313" key="5">
    <source>
        <dbReference type="EMBL" id="QNL44027.1"/>
    </source>
</evidence>
<keyword evidence="3" id="KW-0560">Oxidoreductase</keyword>
<dbReference type="Gene3D" id="3.90.180.10">
    <property type="entry name" value="Medium-chain alcohol dehydrogenases, catalytic domain"/>
    <property type="match status" value="1"/>
</dbReference>
<dbReference type="SUPFAM" id="SSF50129">
    <property type="entry name" value="GroES-like"/>
    <property type="match status" value="1"/>
</dbReference>
<dbReference type="PANTHER" id="PTHR43401:SF2">
    <property type="entry name" value="L-THREONINE 3-DEHYDROGENASE"/>
    <property type="match status" value="1"/>
</dbReference>
<dbReference type="InterPro" id="IPR050129">
    <property type="entry name" value="Zn_alcohol_dh"/>
</dbReference>
<dbReference type="InterPro" id="IPR013154">
    <property type="entry name" value="ADH-like_N"/>
</dbReference>
<proteinExistence type="predicted"/>
<gene>
    <name evidence="5" type="ORF">H8790_11335</name>
</gene>
<protein>
    <submittedName>
        <fullName evidence="5">Alcohol dehydrogenase catalytic domain-containing protein</fullName>
    </submittedName>
</protein>
<evidence type="ECO:0000259" key="4">
    <source>
        <dbReference type="Pfam" id="PF08240"/>
    </source>
</evidence>
<dbReference type="GO" id="GO:0016491">
    <property type="term" value="F:oxidoreductase activity"/>
    <property type="evidence" value="ECO:0007669"/>
    <property type="project" value="UniProtKB-KW"/>
</dbReference>
<keyword evidence="1" id="KW-0479">Metal-binding</keyword>
<dbReference type="InterPro" id="IPR011032">
    <property type="entry name" value="GroES-like_sf"/>
</dbReference>
<dbReference type="GO" id="GO:0008270">
    <property type="term" value="F:zinc ion binding"/>
    <property type="evidence" value="ECO:0007669"/>
    <property type="project" value="InterPro"/>
</dbReference>
<organism evidence="5 6">
    <name type="scientific">Oscillibacter hominis</name>
    <dbReference type="NCBI Taxonomy" id="2763056"/>
    <lineage>
        <taxon>Bacteria</taxon>
        <taxon>Bacillati</taxon>
        <taxon>Bacillota</taxon>
        <taxon>Clostridia</taxon>
        <taxon>Eubacteriales</taxon>
        <taxon>Oscillospiraceae</taxon>
        <taxon>Oscillibacter</taxon>
    </lineage>
</organism>
<feature type="domain" description="Alcohol dehydrogenase-like N-terminal" evidence="4">
    <location>
        <begin position="36"/>
        <end position="114"/>
    </location>
</feature>
<evidence type="ECO:0000313" key="6">
    <source>
        <dbReference type="Proteomes" id="UP000515960"/>
    </source>
</evidence>
<dbReference type="KEGG" id="ohi:H8790_11335"/>